<dbReference type="Gene3D" id="2.60.300.12">
    <property type="entry name" value="HesB-like domain"/>
    <property type="match status" value="1"/>
</dbReference>
<dbReference type="PROSITE" id="PS01152">
    <property type="entry name" value="HESB"/>
    <property type="match status" value="1"/>
</dbReference>
<dbReference type="InterPro" id="IPR035903">
    <property type="entry name" value="HesB-like_dom_sf"/>
</dbReference>
<gene>
    <name evidence="2" type="ORF">GCM10010319_41960</name>
</gene>
<dbReference type="InterPro" id="IPR016092">
    <property type="entry name" value="ATAP"/>
</dbReference>
<evidence type="ECO:0000313" key="3">
    <source>
        <dbReference type="Proteomes" id="UP001500063"/>
    </source>
</evidence>
<dbReference type="EMBL" id="BAAABW010000023">
    <property type="protein sequence ID" value="GAA0360160.1"/>
    <property type="molecule type" value="Genomic_DNA"/>
</dbReference>
<reference evidence="2 3" key="1">
    <citation type="journal article" date="2019" name="Int. J. Syst. Evol. Microbiol.">
        <title>The Global Catalogue of Microorganisms (GCM) 10K type strain sequencing project: providing services to taxonomists for standard genome sequencing and annotation.</title>
        <authorList>
            <consortium name="The Broad Institute Genomics Platform"/>
            <consortium name="The Broad Institute Genome Sequencing Center for Infectious Disease"/>
            <person name="Wu L."/>
            <person name="Ma J."/>
        </authorList>
    </citation>
    <scope>NUCLEOTIDE SEQUENCE [LARGE SCALE GENOMIC DNA]</scope>
    <source>
        <strain evidence="2 3">JCM 4565</strain>
    </source>
</reference>
<dbReference type="Proteomes" id="UP001500063">
    <property type="component" value="Unassembled WGS sequence"/>
</dbReference>
<sequence>MTETVSRVPVRIPSRTGEDGLRVTDAALRKIAQFLVPEGQDKVLRIGVKPGGCSGLSYAMYIDDEVTKTDTTIERDGIRIAVDQHSLPYLKGTTLDYQDGLMESGFTFDNPNASSSCGCGNSFN</sequence>
<keyword evidence="3" id="KW-1185">Reference proteome</keyword>
<organism evidence="2 3">
    <name type="scientific">Streptomyces blastmyceticus</name>
    <dbReference type="NCBI Taxonomy" id="68180"/>
    <lineage>
        <taxon>Bacteria</taxon>
        <taxon>Bacillati</taxon>
        <taxon>Actinomycetota</taxon>
        <taxon>Actinomycetes</taxon>
        <taxon>Kitasatosporales</taxon>
        <taxon>Streptomycetaceae</taxon>
        <taxon>Streptomyces</taxon>
    </lineage>
</organism>
<name>A0ABN0XBK3_9ACTN</name>
<dbReference type="SUPFAM" id="SSF89360">
    <property type="entry name" value="HesB-like domain"/>
    <property type="match status" value="1"/>
</dbReference>
<dbReference type="InterPro" id="IPR017870">
    <property type="entry name" value="FeS_cluster_insertion_CS"/>
</dbReference>
<comment type="caution">
    <text evidence="2">The sequence shown here is derived from an EMBL/GenBank/DDBJ whole genome shotgun (WGS) entry which is preliminary data.</text>
</comment>
<dbReference type="PANTHER" id="PTHR43011">
    <property type="entry name" value="IRON-SULFUR CLUSTER ASSEMBLY 2 HOMOLOG, MITOCHONDRIAL"/>
    <property type="match status" value="1"/>
</dbReference>
<feature type="domain" description="Core" evidence="1">
    <location>
        <begin position="21"/>
        <end position="121"/>
    </location>
</feature>
<accession>A0ABN0XBK3</accession>
<dbReference type="PANTHER" id="PTHR43011:SF1">
    <property type="entry name" value="IRON-SULFUR CLUSTER ASSEMBLY 2 HOMOLOG, MITOCHONDRIAL"/>
    <property type="match status" value="1"/>
</dbReference>
<evidence type="ECO:0000313" key="2">
    <source>
        <dbReference type="EMBL" id="GAA0360160.1"/>
    </source>
</evidence>
<proteinExistence type="predicted"/>
<evidence type="ECO:0000259" key="1">
    <source>
        <dbReference type="Pfam" id="PF01521"/>
    </source>
</evidence>
<dbReference type="NCBIfam" id="TIGR00049">
    <property type="entry name" value="iron-sulfur cluster assembly accessory protein"/>
    <property type="match status" value="1"/>
</dbReference>
<dbReference type="RefSeq" id="WP_344119837.1">
    <property type="nucleotide sequence ID" value="NZ_BAAABW010000023.1"/>
</dbReference>
<dbReference type="InterPro" id="IPR000361">
    <property type="entry name" value="ATAP_core_dom"/>
</dbReference>
<dbReference type="Pfam" id="PF01521">
    <property type="entry name" value="Fe-S_biosyn"/>
    <property type="match status" value="1"/>
</dbReference>
<protein>
    <submittedName>
        <fullName evidence="2">Iron-sulfur cluster assembly accessory protein</fullName>
    </submittedName>
</protein>